<dbReference type="PANTHER" id="PTHR32017">
    <property type="entry name" value="SPINDLE AND KINETOCHORE-ASSOCIATED PROTEIN 2"/>
    <property type="match status" value="1"/>
</dbReference>
<evidence type="ECO:0000256" key="3">
    <source>
        <dbReference type="ARBA" id="ARBA00010684"/>
    </source>
</evidence>
<dbReference type="GO" id="GO:0007059">
    <property type="term" value="P:chromosome segregation"/>
    <property type="evidence" value="ECO:0007669"/>
    <property type="project" value="InterPro"/>
</dbReference>
<dbReference type="GO" id="GO:0005876">
    <property type="term" value="C:spindle microtubule"/>
    <property type="evidence" value="ECO:0007669"/>
    <property type="project" value="InterPro"/>
</dbReference>
<evidence type="ECO:0000256" key="4">
    <source>
        <dbReference type="ARBA" id="ARBA00022454"/>
    </source>
</evidence>
<evidence type="ECO:0000256" key="11">
    <source>
        <dbReference type="ARBA" id="ARBA00023306"/>
    </source>
</evidence>
<dbReference type="GO" id="GO:0000940">
    <property type="term" value="C:outer kinetochore"/>
    <property type="evidence" value="ECO:0007669"/>
    <property type="project" value="InterPro"/>
</dbReference>
<evidence type="ECO:0000256" key="5">
    <source>
        <dbReference type="ARBA" id="ARBA00022490"/>
    </source>
</evidence>
<keyword evidence="8" id="KW-0498">Mitosis</keyword>
<dbReference type="GO" id="GO:0008017">
    <property type="term" value="F:microtubule binding"/>
    <property type="evidence" value="ECO:0007669"/>
    <property type="project" value="InterPro"/>
</dbReference>
<feature type="domain" description="Ska2 N-terminal" evidence="14">
    <location>
        <begin position="44"/>
        <end position="137"/>
    </location>
</feature>
<keyword evidence="9" id="KW-0995">Kinetochore</keyword>
<evidence type="ECO:0000256" key="9">
    <source>
        <dbReference type="ARBA" id="ARBA00022838"/>
    </source>
</evidence>
<dbReference type="InterPro" id="IPR042091">
    <property type="entry name" value="Ska2_N"/>
</dbReference>
<keyword evidence="11" id="KW-0131">Cell cycle</keyword>
<evidence type="ECO:0000256" key="1">
    <source>
        <dbReference type="ARBA" id="ARBA00004186"/>
    </source>
</evidence>
<organism evidence="15 16">
    <name type="scientific">Mustela putorius furo</name>
    <name type="common">European domestic ferret</name>
    <name type="synonym">Mustela furo</name>
    <dbReference type="NCBI Taxonomy" id="9669"/>
    <lineage>
        <taxon>Eukaryota</taxon>
        <taxon>Metazoa</taxon>
        <taxon>Chordata</taxon>
        <taxon>Craniata</taxon>
        <taxon>Vertebrata</taxon>
        <taxon>Euteleostomi</taxon>
        <taxon>Mammalia</taxon>
        <taxon>Eutheria</taxon>
        <taxon>Laurasiatheria</taxon>
        <taxon>Carnivora</taxon>
        <taxon>Caniformia</taxon>
        <taxon>Musteloidea</taxon>
        <taxon>Mustelidae</taxon>
        <taxon>Mustelinae</taxon>
        <taxon>Mustela</taxon>
    </lineage>
</organism>
<evidence type="ECO:0000256" key="2">
    <source>
        <dbReference type="ARBA" id="ARBA00004629"/>
    </source>
</evidence>
<dbReference type="RefSeq" id="XP_044926144.1">
    <property type="nucleotide sequence ID" value="XM_045070209.1"/>
</dbReference>
<evidence type="ECO:0000256" key="6">
    <source>
        <dbReference type="ARBA" id="ARBA00022618"/>
    </source>
</evidence>
<keyword evidence="7" id="KW-0493">Microtubule</keyword>
<evidence type="ECO:0000256" key="8">
    <source>
        <dbReference type="ARBA" id="ARBA00022776"/>
    </source>
</evidence>
<dbReference type="CTD" id="348235"/>
<evidence type="ECO:0000259" key="14">
    <source>
        <dbReference type="Pfam" id="PF16740"/>
    </source>
</evidence>
<evidence type="ECO:0000256" key="10">
    <source>
        <dbReference type="ARBA" id="ARBA00023212"/>
    </source>
</evidence>
<protein>
    <recommendedName>
        <fullName evidence="13">Protein FAM33A</fullName>
    </recommendedName>
</protein>
<keyword evidence="10" id="KW-0206">Cytoskeleton</keyword>
<evidence type="ECO:0000256" key="12">
    <source>
        <dbReference type="ARBA" id="ARBA00023328"/>
    </source>
</evidence>
<evidence type="ECO:0000256" key="7">
    <source>
        <dbReference type="ARBA" id="ARBA00022701"/>
    </source>
</evidence>
<dbReference type="AlphaFoldDB" id="A0A8U0RNP6"/>
<dbReference type="PANTHER" id="PTHR32017:SF3">
    <property type="entry name" value="SPINDLE AND KINETOCHORE-ASSOCIATED PROTEIN 2"/>
    <property type="match status" value="1"/>
</dbReference>
<dbReference type="GO" id="GO:0051301">
    <property type="term" value="P:cell division"/>
    <property type="evidence" value="ECO:0007669"/>
    <property type="project" value="UniProtKB-KW"/>
</dbReference>
<dbReference type="Proteomes" id="UP000000715">
    <property type="component" value="Unplaced"/>
</dbReference>
<keyword evidence="15" id="KW-1185">Reference proteome</keyword>
<dbReference type="GO" id="GO:0000278">
    <property type="term" value="P:mitotic cell cycle"/>
    <property type="evidence" value="ECO:0007669"/>
    <property type="project" value="TreeGrafter"/>
</dbReference>
<evidence type="ECO:0000313" key="15">
    <source>
        <dbReference type="Proteomes" id="UP000000715"/>
    </source>
</evidence>
<dbReference type="GeneID" id="101670883"/>
<name>A0A8U0RNP6_MUSPF</name>
<keyword evidence="5" id="KW-0963">Cytoplasm</keyword>
<accession>A0A8U0RNP6</accession>
<dbReference type="OrthoDB" id="193920at2759"/>
<evidence type="ECO:0000313" key="16">
    <source>
        <dbReference type="RefSeq" id="XP_044926144.1"/>
    </source>
</evidence>
<keyword evidence="6" id="KW-0132">Cell division</keyword>
<dbReference type="Gene3D" id="6.10.250.1380">
    <property type="match status" value="1"/>
</dbReference>
<sequence>MEAEVDKLELMCCFLQAEPWVTSTSALVVILEETEYHTHPHSHLQKMLEYEIKTDHPVTAGKKNPVTLLKELSAIKSRYQTLHARFKSITTEQKETKNRICATVNKTMTMIQELQKQTDLELSPLSKEEQTAAEQLKSFMSDL</sequence>
<dbReference type="Pfam" id="PF16740">
    <property type="entry name" value="SKA2"/>
    <property type="match status" value="1"/>
</dbReference>
<evidence type="ECO:0000256" key="13">
    <source>
        <dbReference type="ARBA" id="ARBA00029651"/>
    </source>
</evidence>
<reference evidence="16" key="1">
    <citation type="submission" date="2025-08" db="UniProtKB">
        <authorList>
            <consortium name="RefSeq"/>
        </authorList>
    </citation>
    <scope>IDENTIFICATION</scope>
    <source>
        <tissue evidence="16">Brain</tissue>
    </source>
</reference>
<keyword evidence="4" id="KW-0158">Chromosome</keyword>
<comment type="similarity">
    <text evidence="3">Belongs to the SKA2 family.</text>
</comment>
<keyword evidence="12" id="KW-0137">Centromere</keyword>
<dbReference type="InterPro" id="IPR026762">
    <property type="entry name" value="Ska2"/>
</dbReference>
<proteinExistence type="inferred from homology"/>
<gene>
    <name evidence="16" type="primary">SKA2</name>
</gene>
<comment type="subcellular location">
    <subcellularLocation>
        <location evidence="2">Chromosome</location>
        <location evidence="2">Centromere</location>
        <location evidence="2">Kinetochore</location>
    </subcellularLocation>
    <subcellularLocation>
        <location evidence="1">Cytoplasm</location>
        <location evidence="1">Cytoskeleton</location>
        <location evidence="1">Spindle</location>
    </subcellularLocation>
</comment>